<reference evidence="3" key="1">
    <citation type="submission" date="2011-12" db="EMBL/GenBank/DDBJ databases">
        <title>Complete genome sequence of Streptomyces cattleya strain DSM 46488.</title>
        <authorList>
            <person name="Ou H.-Y."/>
            <person name="Li P."/>
            <person name="Zhao C."/>
            <person name="O'Hagan D."/>
            <person name="Deng Z."/>
        </authorList>
    </citation>
    <scope>NUCLEOTIDE SEQUENCE [LARGE SCALE GENOMIC DNA]</scope>
    <source>
        <strain evidence="3">ATCC 35852 / DSM 46488 / JCM 4925 / NBRC 14057 / NRRL 8057</strain>
        <plasmid evidence="3">Plasmid pSCATT</plasmid>
    </source>
</reference>
<gene>
    <name evidence="2" type="ordered locus">SCATT_p10320</name>
</gene>
<dbReference type="Pfam" id="PF08924">
    <property type="entry name" value="Rv2525c_GlyHyd-like"/>
    <property type="match status" value="1"/>
</dbReference>
<feature type="domain" description="Rv2525c-like glycoside hydrolase-like" evidence="1">
    <location>
        <begin position="316"/>
        <end position="502"/>
    </location>
</feature>
<proteinExistence type="predicted"/>
<keyword evidence="3" id="KW-1185">Reference proteome</keyword>
<dbReference type="HOGENOM" id="CLU_012961_0_0_11"/>
<dbReference type="SUPFAM" id="SSF51445">
    <property type="entry name" value="(Trans)glycosidases"/>
    <property type="match status" value="1"/>
</dbReference>
<dbReference type="Proteomes" id="UP000007842">
    <property type="component" value="Plasmid pSCATT"/>
</dbReference>
<dbReference type="Gene3D" id="1.10.101.10">
    <property type="entry name" value="PGBD-like superfamily/PGBD"/>
    <property type="match status" value="1"/>
</dbReference>
<accession>G8XDZ0</accession>
<dbReference type="RefSeq" id="WP_014151161.1">
    <property type="nucleotide sequence ID" value="NC_016113.1"/>
</dbReference>
<dbReference type="Gene3D" id="3.20.20.80">
    <property type="entry name" value="Glycosidases"/>
    <property type="match status" value="1"/>
</dbReference>
<sequence>MADAKVLEAQKWVNATYGNVNGYVRCPEDGRTGWSTMNALVMGLQHELGIDPVVASFGPTTVAKFAALGDIGFGWDKNRNIVAVLEHALFCKGYWAVEPDSYGWFTGVTREAVKSLRSNMGIPEGDGTINAKIAKCILNMDAYVVVAGGTDKIRGIQQWLNGRYWQKDAYNIGPCDGIYSRDVQKALMVALQYELGLTPTGNFGPGTQAGLKAHPLKQGDSGIFVQLFTAACVFNEPVIVHGLDDQEVRTTFKDTYDAKTTEYVQLFQKFSQLPDTSGSGDYQTWAQLLVSMGDPDREAHGCDTRFEITASRGKWLYDNGYRIVGRYLYDPPGSTLDKEIKPGELKTIFDSGLAVFPIYQDNARQLADFTYTTGYQHALNAHKLATGYGFNRGTTIYFACDYDATQEEIDGSPQGIVAYFNGVSAGLASQGKKYFHGVYGSRNVCTNVTRKTLARYSFVSGMSWGFSGNLGFPLPDNWTVNQIKEFKVTNGADSFDLDRDVWRDVRSGGDPGARSVNDSAGPADAFIAYVEKLYGMAVAYGGGKNPSQLVMEYIRHEKYQGMAWWWLAGSYDSGFVDYCNSRGMSVMDSFKDPVSGYELDATHLMATANGFLVNSDPDDKKSATGGDIAGWGGDIMTFYADWRNSEDQYASGHAFCDAKLAKPAVVSSFGFTDMVEDADGYLLAKAVAGNQNVVDWVKAHYNNGGALHRFRANFDRRWQTADNCKQSCWNILTAADDFTVDLARKKLIMASGAMLPSVMINLPGGSDKLDSFCLGFSDRMLALIGLENSLAATYRRNLRTYLQAARERAAVRTEH</sequence>
<dbReference type="AlphaFoldDB" id="F8JN25"/>
<geneLocation type="plasmid" evidence="2 3">
    <name>pSCATT</name>
</geneLocation>
<dbReference type="KEGG" id="sct:SCAT_p0707"/>
<dbReference type="EMBL" id="CP003229">
    <property type="protein sequence ID" value="AEW99225.1"/>
    <property type="molecule type" value="Genomic_DNA"/>
</dbReference>
<dbReference type="PATRIC" id="fig|1003195.11.peg.683"/>
<protein>
    <recommendedName>
        <fullName evidence="1">Rv2525c-like glycoside hydrolase-like domain-containing protein</fullName>
    </recommendedName>
</protein>
<evidence type="ECO:0000259" key="1">
    <source>
        <dbReference type="Pfam" id="PF08924"/>
    </source>
</evidence>
<keyword evidence="2" id="KW-0614">Plasmid</keyword>
<dbReference type="KEGG" id="scy:SCATT_p10320"/>
<organism evidence="2 3">
    <name type="scientific">Streptantibioticus cattleyicolor (strain ATCC 35852 / DSM 46488 / JCM 4925 / NBRC 14057 / NRRL 8057)</name>
    <name type="common">Streptomyces cattleya</name>
    <dbReference type="NCBI Taxonomy" id="1003195"/>
    <lineage>
        <taxon>Bacteria</taxon>
        <taxon>Bacillati</taxon>
        <taxon>Actinomycetota</taxon>
        <taxon>Actinomycetes</taxon>
        <taxon>Kitasatosporales</taxon>
        <taxon>Streptomycetaceae</taxon>
        <taxon>Streptantibioticus</taxon>
    </lineage>
</organism>
<name>F8JN25_STREN</name>
<dbReference type="InterPro" id="IPR017853">
    <property type="entry name" value="GH"/>
</dbReference>
<dbReference type="InterPro" id="IPR036366">
    <property type="entry name" value="PGBDSf"/>
</dbReference>
<dbReference type="InterPro" id="IPR015020">
    <property type="entry name" value="Rv2525c-like_Glyco_Hydro-like"/>
</dbReference>
<evidence type="ECO:0000313" key="2">
    <source>
        <dbReference type="EMBL" id="AEW99225.1"/>
    </source>
</evidence>
<accession>F8JN25</accession>
<evidence type="ECO:0000313" key="3">
    <source>
        <dbReference type="Proteomes" id="UP000007842"/>
    </source>
</evidence>
<dbReference type="CDD" id="cd06418">
    <property type="entry name" value="GH25_BacA-like"/>
    <property type="match status" value="1"/>
</dbReference>
<dbReference type="OrthoDB" id="1795295at2"/>